<comment type="caution">
    <text evidence="2">The sequence shown here is derived from an EMBL/GenBank/DDBJ whole genome shotgun (WGS) entry which is preliminary data.</text>
</comment>
<dbReference type="EMBL" id="CAXKWB010001209">
    <property type="protein sequence ID" value="CAL4063661.1"/>
    <property type="molecule type" value="Genomic_DNA"/>
</dbReference>
<feature type="compositionally biased region" description="Acidic residues" evidence="1">
    <location>
        <begin position="63"/>
        <end position="75"/>
    </location>
</feature>
<reference evidence="2 3" key="1">
    <citation type="submission" date="2024-05" db="EMBL/GenBank/DDBJ databases">
        <authorList>
            <person name="Wallberg A."/>
        </authorList>
    </citation>
    <scope>NUCLEOTIDE SEQUENCE [LARGE SCALE GENOMIC DNA]</scope>
</reference>
<dbReference type="Gene3D" id="1.10.510.10">
    <property type="entry name" value="Transferase(Phosphotransferase) domain 1"/>
    <property type="match status" value="1"/>
</dbReference>
<proteinExistence type="predicted"/>
<feature type="compositionally biased region" description="Polar residues" evidence="1">
    <location>
        <begin position="94"/>
        <end position="103"/>
    </location>
</feature>
<feature type="region of interest" description="Disordered" evidence="1">
    <location>
        <begin position="37"/>
        <end position="103"/>
    </location>
</feature>
<gene>
    <name evidence="2" type="ORF">MNOR_LOCUS3516</name>
</gene>
<feature type="non-terminal residue" evidence="2">
    <location>
        <position position="103"/>
    </location>
</feature>
<evidence type="ECO:0000313" key="3">
    <source>
        <dbReference type="Proteomes" id="UP001497623"/>
    </source>
</evidence>
<feature type="compositionally biased region" description="Basic residues" evidence="1">
    <location>
        <begin position="81"/>
        <end position="93"/>
    </location>
</feature>
<accession>A0AAV2PQS8</accession>
<dbReference type="AlphaFoldDB" id="A0AAV2PQS8"/>
<name>A0AAV2PQS8_MEGNR</name>
<dbReference type="Proteomes" id="UP001497623">
    <property type="component" value="Unassembled WGS sequence"/>
</dbReference>
<protein>
    <submittedName>
        <fullName evidence="2">Uncharacterized protein</fullName>
    </submittedName>
</protein>
<evidence type="ECO:0000313" key="2">
    <source>
        <dbReference type="EMBL" id="CAL4063661.1"/>
    </source>
</evidence>
<sequence>GLLDFMQYIANLEFEEIPDYEKFRNILQKGLKAKGLKEDNKLVFAPQNKKSKKPTAQDKDMFESSEEEENMDEDVENKGGVRAKPRTASRGRGKSQSSKIKEP</sequence>
<keyword evidence="3" id="KW-1185">Reference proteome</keyword>
<feature type="non-terminal residue" evidence="2">
    <location>
        <position position="1"/>
    </location>
</feature>
<organism evidence="2 3">
    <name type="scientific">Meganyctiphanes norvegica</name>
    <name type="common">Northern krill</name>
    <name type="synonym">Thysanopoda norvegica</name>
    <dbReference type="NCBI Taxonomy" id="48144"/>
    <lineage>
        <taxon>Eukaryota</taxon>
        <taxon>Metazoa</taxon>
        <taxon>Ecdysozoa</taxon>
        <taxon>Arthropoda</taxon>
        <taxon>Crustacea</taxon>
        <taxon>Multicrustacea</taxon>
        <taxon>Malacostraca</taxon>
        <taxon>Eumalacostraca</taxon>
        <taxon>Eucarida</taxon>
        <taxon>Euphausiacea</taxon>
        <taxon>Euphausiidae</taxon>
        <taxon>Meganyctiphanes</taxon>
    </lineage>
</organism>
<evidence type="ECO:0000256" key="1">
    <source>
        <dbReference type="SAM" id="MobiDB-lite"/>
    </source>
</evidence>